<evidence type="ECO:0000313" key="3">
    <source>
        <dbReference type="EMBL" id="KAJ1165182.1"/>
    </source>
</evidence>
<evidence type="ECO:0000256" key="1">
    <source>
        <dbReference type="SAM" id="MobiDB-lite"/>
    </source>
</evidence>
<accession>A0AAV7SME2</accession>
<keyword evidence="2" id="KW-0472">Membrane</keyword>
<keyword evidence="4" id="KW-1185">Reference proteome</keyword>
<evidence type="ECO:0000313" key="4">
    <source>
        <dbReference type="Proteomes" id="UP001066276"/>
    </source>
</evidence>
<dbReference type="EMBL" id="JANPWB010000008">
    <property type="protein sequence ID" value="KAJ1165182.1"/>
    <property type="molecule type" value="Genomic_DNA"/>
</dbReference>
<dbReference type="AlphaFoldDB" id="A0AAV7SME2"/>
<sequence>MTAGGTDIATTLSWLRTARRPGRRSTARGAVYSLDRLAAAQATPRRSLFFLLFGAGISTRVGVAEVLGWFLMKPKTLRTPRMGRGKLILETNAGRRNKKQSAALPKTESARKEKEYRRAPWRWRNHRIMLHRSLQCSSNQ</sequence>
<organism evidence="3 4">
    <name type="scientific">Pleurodeles waltl</name>
    <name type="common">Iberian ribbed newt</name>
    <dbReference type="NCBI Taxonomy" id="8319"/>
    <lineage>
        <taxon>Eukaryota</taxon>
        <taxon>Metazoa</taxon>
        <taxon>Chordata</taxon>
        <taxon>Craniata</taxon>
        <taxon>Vertebrata</taxon>
        <taxon>Euteleostomi</taxon>
        <taxon>Amphibia</taxon>
        <taxon>Batrachia</taxon>
        <taxon>Caudata</taxon>
        <taxon>Salamandroidea</taxon>
        <taxon>Salamandridae</taxon>
        <taxon>Pleurodelinae</taxon>
        <taxon>Pleurodeles</taxon>
    </lineage>
</organism>
<feature type="region of interest" description="Disordered" evidence="1">
    <location>
        <begin position="82"/>
        <end position="112"/>
    </location>
</feature>
<name>A0AAV7SME2_PLEWA</name>
<proteinExistence type="predicted"/>
<keyword evidence="2" id="KW-0812">Transmembrane</keyword>
<comment type="caution">
    <text evidence="3">The sequence shown here is derived from an EMBL/GenBank/DDBJ whole genome shotgun (WGS) entry which is preliminary data.</text>
</comment>
<reference evidence="3" key="1">
    <citation type="journal article" date="2022" name="bioRxiv">
        <title>Sequencing and chromosome-scale assembly of the giantPleurodeles waltlgenome.</title>
        <authorList>
            <person name="Brown T."/>
            <person name="Elewa A."/>
            <person name="Iarovenko S."/>
            <person name="Subramanian E."/>
            <person name="Araus A.J."/>
            <person name="Petzold A."/>
            <person name="Susuki M."/>
            <person name="Suzuki K.-i.T."/>
            <person name="Hayashi T."/>
            <person name="Toyoda A."/>
            <person name="Oliveira C."/>
            <person name="Osipova E."/>
            <person name="Leigh N.D."/>
            <person name="Simon A."/>
            <person name="Yun M.H."/>
        </authorList>
    </citation>
    <scope>NUCLEOTIDE SEQUENCE</scope>
    <source>
        <strain evidence="3">20211129_DDA</strain>
        <tissue evidence="3">Liver</tissue>
    </source>
</reference>
<feature type="transmembrane region" description="Helical" evidence="2">
    <location>
        <begin position="48"/>
        <end position="72"/>
    </location>
</feature>
<gene>
    <name evidence="3" type="ORF">NDU88_005611</name>
</gene>
<keyword evidence="2" id="KW-1133">Transmembrane helix</keyword>
<protein>
    <submittedName>
        <fullName evidence="3">Uncharacterized protein</fullName>
    </submittedName>
</protein>
<evidence type="ECO:0000256" key="2">
    <source>
        <dbReference type="SAM" id="Phobius"/>
    </source>
</evidence>
<dbReference type="Proteomes" id="UP001066276">
    <property type="component" value="Chromosome 4_2"/>
</dbReference>